<dbReference type="InterPro" id="IPR007023">
    <property type="entry name" value="Ribosom_reg"/>
</dbReference>
<feature type="region of interest" description="Disordered" evidence="6">
    <location>
        <begin position="274"/>
        <end position="325"/>
    </location>
</feature>
<dbReference type="Pfam" id="PF04939">
    <property type="entry name" value="RRS1"/>
    <property type="match status" value="1"/>
</dbReference>
<keyword evidence="8" id="KW-1185">Reference proteome</keyword>
<reference evidence="7 8" key="1">
    <citation type="submission" date="2022-01" db="EMBL/GenBank/DDBJ databases">
        <title>A chromosomal length assembly of Cordylochernes scorpioides.</title>
        <authorList>
            <person name="Zeh D."/>
            <person name="Zeh J."/>
        </authorList>
    </citation>
    <scope>NUCLEOTIDE SEQUENCE [LARGE SCALE GENOMIC DNA]</scope>
    <source>
        <strain evidence="7">IN4F17</strain>
        <tissue evidence="7">Whole Body</tissue>
    </source>
</reference>
<sequence>MKTVLCREVSAKGSCPLISADHHPAPLILLYIPALLASPGDEPLATHPQSKVGERWVDSSCEGWPICEGNRRQKWHSKTDLKNVELDLGLLCVSDNNTINQKKWKEDKDAYMMSEAHKAVKLILGKLAEPPKKFKTKWEEYADKKGIKKHKKEKKIYDEETKIPTRTSSTRRKQIRKRGWPRMSTRGYRTLPEPRRLKLKMAVIKARVATASMGRFDPVMREEKNLPAKTAKRKLPADFGSVEKENDKMLEIFKNIQKKRPKLDNDRAANLQIQETMDENRQKSGNKKKKPNLTNISRHQKFGKHAKNHKKMGGKKAKAAAKHTF</sequence>
<protein>
    <recommendedName>
        <fullName evidence="5">Ribosome biogenesis regulatory protein</fullName>
    </recommendedName>
</protein>
<comment type="subcellular location">
    <subcellularLocation>
        <location evidence="1 5">Nucleus</location>
    </subcellularLocation>
</comment>
<evidence type="ECO:0000256" key="3">
    <source>
        <dbReference type="ARBA" id="ARBA00022517"/>
    </source>
</evidence>
<feature type="region of interest" description="Disordered" evidence="6">
    <location>
        <begin position="165"/>
        <end position="188"/>
    </location>
</feature>
<dbReference type="Proteomes" id="UP001235939">
    <property type="component" value="Chromosome 13"/>
</dbReference>
<evidence type="ECO:0000256" key="2">
    <source>
        <dbReference type="ARBA" id="ARBA00010077"/>
    </source>
</evidence>
<feature type="compositionally biased region" description="Basic residues" evidence="6">
    <location>
        <begin position="169"/>
        <end position="180"/>
    </location>
</feature>
<organism evidence="7 8">
    <name type="scientific">Cordylochernes scorpioides</name>
    <dbReference type="NCBI Taxonomy" id="51811"/>
    <lineage>
        <taxon>Eukaryota</taxon>
        <taxon>Metazoa</taxon>
        <taxon>Ecdysozoa</taxon>
        <taxon>Arthropoda</taxon>
        <taxon>Chelicerata</taxon>
        <taxon>Arachnida</taxon>
        <taxon>Pseudoscorpiones</taxon>
        <taxon>Cheliferoidea</taxon>
        <taxon>Chernetidae</taxon>
        <taxon>Cordylochernes</taxon>
    </lineage>
</organism>
<proteinExistence type="inferred from homology"/>
<evidence type="ECO:0000313" key="7">
    <source>
        <dbReference type="EMBL" id="UYV76137.1"/>
    </source>
</evidence>
<keyword evidence="4 5" id="KW-0539">Nucleus</keyword>
<comment type="function">
    <text evidence="5">Involved in ribosomal large subunit assembly.</text>
</comment>
<dbReference type="EMBL" id="CP092875">
    <property type="protein sequence ID" value="UYV76137.1"/>
    <property type="molecule type" value="Genomic_DNA"/>
</dbReference>
<evidence type="ECO:0000256" key="4">
    <source>
        <dbReference type="ARBA" id="ARBA00023242"/>
    </source>
</evidence>
<gene>
    <name evidence="7" type="ORF">LAZ67_13002743</name>
</gene>
<accession>A0ABY6L4R5</accession>
<feature type="compositionally biased region" description="Basic residues" evidence="6">
    <location>
        <begin position="298"/>
        <end position="325"/>
    </location>
</feature>
<evidence type="ECO:0000313" key="8">
    <source>
        <dbReference type="Proteomes" id="UP001235939"/>
    </source>
</evidence>
<evidence type="ECO:0000256" key="1">
    <source>
        <dbReference type="ARBA" id="ARBA00004123"/>
    </source>
</evidence>
<evidence type="ECO:0000256" key="6">
    <source>
        <dbReference type="SAM" id="MobiDB-lite"/>
    </source>
</evidence>
<keyword evidence="3 5" id="KW-0690">Ribosome biogenesis</keyword>
<name>A0ABY6L4R5_9ARAC</name>
<comment type="similarity">
    <text evidence="2 5">Belongs to the RRS1 family.</text>
</comment>
<evidence type="ECO:0000256" key="5">
    <source>
        <dbReference type="RuleBase" id="RU364132"/>
    </source>
</evidence>